<proteinExistence type="predicted"/>
<organism evidence="2 3">
    <name type="scientific">Parelaphostrongylus tenuis</name>
    <name type="common">Meningeal worm</name>
    <dbReference type="NCBI Taxonomy" id="148309"/>
    <lineage>
        <taxon>Eukaryota</taxon>
        <taxon>Metazoa</taxon>
        <taxon>Ecdysozoa</taxon>
        <taxon>Nematoda</taxon>
        <taxon>Chromadorea</taxon>
        <taxon>Rhabditida</taxon>
        <taxon>Rhabditina</taxon>
        <taxon>Rhabditomorpha</taxon>
        <taxon>Strongyloidea</taxon>
        <taxon>Metastrongylidae</taxon>
        <taxon>Parelaphostrongylus</taxon>
    </lineage>
</organism>
<evidence type="ECO:0000256" key="1">
    <source>
        <dbReference type="SAM" id="MobiDB-lite"/>
    </source>
</evidence>
<feature type="region of interest" description="Disordered" evidence="1">
    <location>
        <begin position="23"/>
        <end position="53"/>
    </location>
</feature>
<reference evidence="2" key="1">
    <citation type="submission" date="2021-06" db="EMBL/GenBank/DDBJ databases">
        <title>Parelaphostrongylus tenuis whole genome reference sequence.</title>
        <authorList>
            <person name="Garwood T.J."/>
            <person name="Larsen P.A."/>
            <person name="Fountain-Jones N.M."/>
            <person name="Garbe J.R."/>
            <person name="Macchietto M.G."/>
            <person name="Kania S.A."/>
            <person name="Gerhold R.W."/>
            <person name="Richards J.E."/>
            <person name="Wolf T.M."/>
        </authorList>
    </citation>
    <scope>NUCLEOTIDE SEQUENCE</scope>
    <source>
        <strain evidence="2">MNPRO001-30</strain>
        <tissue evidence="2">Meninges</tissue>
    </source>
</reference>
<accession>A0AAD5QM55</accession>
<evidence type="ECO:0000313" key="3">
    <source>
        <dbReference type="Proteomes" id="UP001196413"/>
    </source>
</evidence>
<name>A0AAD5QM55_PARTN</name>
<dbReference type="Proteomes" id="UP001196413">
    <property type="component" value="Unassembled WGS sequence"/>
</dbReference>
<evidence type="ECO:0000313" key="2">
    <source>
        <dbReference type="EMBL" id="KAJ1351566.1"/>
    </source>
</evidence>
<dbReference type="AlphaFoldDB" id="A0AAD5QM55"/>
<dbReference type="EMBL" id="JAHQIW010001107">
    <property type="protein sequence ID" value="KAJ1351566.1"/>
    <property type="molecule type" value="Genomic_DNA"/>
</dbReference>
<keyword evidence="3" id="KW-1185">Reference proteome</keyword>
<protein>
    <submittedName>
        <fullName evidence="2">Uncharacterized protein</fullName>
    </submittedName>
</protein>
<comment type="caution">
    <text evidence="2">The sequence shown here is derived from an EMBL/GenBank/DDBJ whole genome shotgun (WGS) entry which is preliminary data.</text>
</comment>
<gene>
    <name evidence="2" type="ORF">KIN20_007640</name>
</gene>
<sequence>MERFDSEFLAIREKHLRQQTLEEKKANKLDVPGENISKTQDSLKQKENMVNVL</sequence>